<dbReference type="GO" id="GO:0003735">
    <property type="term" value="F:structural constituent of ribosome"/>
    <property type="evidence" value="ECO:0007669"/>
    <property type="project" value="InterPro"/>
</dbReference>
<keyword evidence="7" id="KW-1185">Reference proteome</keyword>
<dbReference type="AlphaFoldDB" id="A0A449BAJ5"/>
<keyword evidence="3 5" id="KW-0687">Ribonucleoprotein</keyword>
<dbReference type="GO" id="GO:0006412">
    <property type="term" value="P:translation"/>
    <property type="evidence" value="ECO:0007669"/>
    <property type="project" value="UniProtKB-UniRule"/>
</dbReference>
<dbReference type="HAMAP" id="MF_00362">
    <property type="entry name" value="Ribosomal_uL10"/>
    <property type="match status" value="1"/>
</dbReference>
<sequence length="168" mass="18562">MSAVKESALRLAKKEIVKEIVNKLQTAKSLVTAEYRGLTVAELTKLRRLAKKNNIDIKVYKNRLFKLAAQELGYSDLSEHLVGPNIFAFGVEDELAPYKLLANFAKENKIFVNKAGLFEGKVVNAQGVAEIATLPNYQEALTILARSLMGGLQQLSLSLKLVSEKKEA</sequence>
<dbReference type="InterPro" id="IPR022973">
    <property type="entry name" value="Ribosomal_uL10_bac"/>
</dbReference>
<evidence type="ECO:0000313" key="7">
    <source>
        <dbReference type="Proteomes" id="UP000290876"/>
    </source>
</evidence>
<dbReference type="KEGG" id="mcob:NCTC10184_00462"/>
<dbReference type="CDD" id="cd05797">
    <property type="entry name" value="Ribosomal_L10"/>
    <property type="match status" value="1"/>
</dbReference>
<organism evidence="6 7">
    <name type="scientific">Mycoplasmopsis columbinasalis</name>
    <dbReference type="NCBI Taxonomy" id="114880"/>
    <lineage>
        <taxon>Bacteria</taxon>
        <taxon>Bacillati</taxon>
        <taxon>Mycoplasmatota</taxon>
        <taxon>Mycoplasmoidales</taxon>
        <taxon>Metamycoplasmataceae</taxon>
        <taxon>Mycoplasmopsis</taxon>
    </lineage>
</organism>
<dbReference type="Gene3D" id="3.30.70.1730">
    <property type="match status" value="1"/>
</dbReference>
<keyword evidence="5" id="KW-0694">RNA-binding</keyword>
<comment type="similarity">
    <text evidence="1 5">Belongs to the universal ribosomal protein uL10 family.</text>
</comment>
<evidence type="ECO:0000313" key="6">
    <source>
        <dbReference type="EMBL" id="VEU78224.1"/>
    </source>
</evidence>
<evidence type="ECO:0000256" key="3">
    <source>
        <dbReference type="ARBA" id="ARBA00023274"/>
    </source>
</evidence>
<comment type="function">
    <text evidence="5">Forms part of the ribosomal stalk, playing a central role in the interaction of the ribosome with GTP-bound translation factors.</text>
</comment>
<evidence type="ECO:0000256" key="1">
    <source>
        <dbReference type="ARBA" id="ARBA00008889"/>
    </source>
</evidence>
<dbReference type="InterPro" id="IPR043141">
    <property type="entry name" value="Ribosomal_uL10-like_sf"/>
</dbReference>
<name>A0A449BAJ5_9BACT</name>
<dbReference type="Pfam" id="PF00466">
    <property type="entry name" value="Ribosomal_L10"/>
    <property type="match status" value="1"/>
</dbReference>
<dbReference type="NCBIfam" id="NF000955">
    <property type="entry name" value="PRK00099.1-1"/>
    <property type="match status" value="1"/>
</dbReference>
<accession>A0A449BAJ5</accession>
<dbReference type="InterPro" id="IPR047865">
    <property type="entry name" value="Ribosomal_uL10_bac_type"/>
</dbReference>
<dbReference type="InterPro" id="IPR001790">
    <property type="entry name" value="Ribosomal_uL10"/>
</dbReference>
<keyword evidence="5" id="KW-0699">rRNA-binding</keyword>
<dbReference type="OrthoDB" id="9808307at2"/>
<gene>
    <name evidence="5 6" type="primary">rplJ</name>
    <name evidence="6" type="ORF">NCTC10184_00462</name>
</gene>
<dbReference type="EMBL" id="LR215043">
    <property type="protein sequence ID" value="VEU78224.1"/>
    <property type="molecule type" value="Genomic_DNA"/>
</dbReference>
<dbReference type="RefSeq" id="WP_129623062.1">
    <property type="nucleotide sequence ID" value="NZ_LR215043.1"/>
</dbReference>
<dbReference type="PROSITE" id="PS01109">
    <property type="entry name" value="RIBOSOMAL_L10"/>
    <property type="match status" value="1"/>
</dbReference>
<comment type="subunit">
    <text evidence="5">Part of the ribosomal stalk of the 50S ribosomal subunit. The N-terminus interacts with L11 and the large rRNA to form the base of the stalk. The C-terminus forms an elongated spine to which L12 dimers bind in a sequential fashion forming a multimeric L10(L12)X complex.</text>
</comment>
<dbReference type="SUPFAM" id="SSF160369">
    <property type="entry name" value="Ribosomal protein L10-like"/>
    <property type="match status" value="1"/>
</dbReference>
<dbReference type="GO" id="GO:0070180">
    <property type="term" value="F:large ribosomal subunit rRNA binding"/>
    <property type="evidence" value="ECO:0007669"/>
    <property type="project" value="UniProtKB-UniRule"/>
</dbReference>
<proteinExistence type="inferred from homology"/>
<dbReference type="Proteomes" id="UP000290876">
    <property type="component" value="Chromosome"/>
</dbReference>
<keyword evidence="2 5" id="KW-0689">Ribosomal protein</keyword>
<dbReference type="GO" id="GO:0015934">
    <property type="term" value="C:large ribosomal subunit"/>
    <property type="evidence" value="ECO:0007669"/>
    <property type="project" value="InterPro"/>
</dbReference>
<dbReference type="InterPro" id="IPR002363">
    <property type="entry name" value="Ribosomal_uL10_CS_bac"/>
</dbReference>
<evidence type="ECO:0000256" key="5">
    <source>
        <dbReference type="HAMAP-Rule" id="MF_00362"/>
    </source>
</evidence>
<reference evidence="6 7" key="1">
    <citation type="submission" date="2019-01" db="EMBL/GenBank/DDBJ databases">
        <authorList>
            <consortium name="Pathogen Informatics"/>
        </authorList>
    </citation>
    <scope>NUCLEOTIDE SEQUENCE [LARGE SCALE GENOMIC DNA]</scope>
    <source>
        <strain evidence="6 7">NCTC10184</strain>
    </source>
</reference>
<dbReference type="PANTHER" id="PTHR11560">
    <property type="entry name" value="39S RIBOSOMAL PROTEIN L10, MITOCHONDRIAL"/>
    <property type="match status" value="1"/>
</dbReference>
<evidence type="ECO:0000256" key="2">
    <source>
        <dbReference type="ARBA" id="ARBA00022980"/>
    </source>
</evidence>
<evidence type="ECO:0000256" key="4">
    <source>
        <dbReference type="ARBA" id="ARBA00035202"/>
    </source>
</evidence>
<protein>
    <recommendedName>
        <fullName evidence="4 5">Large ribosomal subunit protein uL10</fullName>
    </recommendedName>
</protein>